<dbReference type="PANTHER" id="PTHR43652">
    <property type="entry name" value="BASIC AMINO ACID ANTIPORTER YFCC-RELATED"/>
    <property type="match status" value="1"/>
</dbReference>
<keyword evidence="3 7" id="KW-0812">Transmembrane</keyword>
<dbReference type="PROSITE" id="PS51202">
    <property type="entry name" value="RCK_C"/>
    <property type="match status" value="1"/>
</dbReference>
<dbReference type="InterPro" id="IPR036721">
    <property type="entry name" value="RCK_C_sf"/>
</dbReference>
<gene>
    <name evidence="9" type="ORF">SKP52_15835</name>
</gene>
<protein>
    <submittedName>
        <fullName evidence="9">Putative transporter</fullName>
    </submittedName>
</protein>
<dbReference type="Gene3D" id="3.30.70.1450">
    <property type="entry name" value="Regulator of K+ conductance, C-terminal domain"/>
    <property type="match status" value="1"/>
</dbReference>
<feature type="transmembrane region" description="Helical" evidence="7">
    <location>
        <begin position="45"/>
        <end position="63"/>
    </location>
</feature>
<evidence type="ECO:0000256" key="4">
    <source>
        <dbReference type="ARBA" id="ARBA00022737"/>
    </source>
</evidence>
<dbReference type="InterPro" id="IPR004680">
    <property type="entry name" value="Cit_transptr-like_dom"/>
</dbReference>
<evidence type="ECO:0000256" key="5">
    <source>
        <dbReference type="ARBA" id="ARBA00022989"/>
    </source>
</evidence>
<evidence type="ECO:0000256" key="7">
    <source>
        <dbReference type="SAM" id="Phobius"/>
    </source>
</evidence>
<feature type="transmembrane region" description="Helical" evidence="7">
    <location>
        <begin position="121"/>
        <end position="137"/>
    </location>
</feature>
<dbReference type="STRING" id="1515612.SKP52_15835"/>
<keyword evidence="5 7" id="KW-1133">Transmembrane helix</keyword>
<evidence type="ECO:0000313" key="10">
    <source>
        <dbReference type="Proteomes" id="UP000030907"/>
    </source>
</evidence>
<feature type="transmembrane region" description="Helical" evidence="7">
    <location>
        <begin position="590"/>
        <end position="612"/>
    </location>
</feature>
<dbReference type="InterPro" id="IPR051679">
    <property type="entry name" value="DASS-Related_Transporters"/>
</dbReference>
<evidence type="ECO:0000256" key="1">
    <source>
        <dbReference type="ARBA" id="ARBA00004141"/>
    </source>
</evidence>
<evidence type="ECO:0000259" key="8">
    <source>
        <dbReference type="PROSITE" id="PS51202"/>
    </source>
</evidence>
<dbReference type="EMBL" id="CP009122">
    <property type="protein sequence ID" value="AJA10044.1"/>
    <property type="molecule type" value="Genomic_DNA"/>
</dbReference>
<evidence type="ECO:0000256" key="2">
    <source>
        <dbReference type="ARBA" id="ARBA00022448"/>
    </source>
</evidence>
<feature type="transmembrane region" description="Helical" evidence="7">
    <location>
        <begin position="549"/>
        <end position="570"/>
    </location>
</feature>
<dbReference type="RefSeq" id="WP_081997406.1">
    <property type="nucleotide sequence ID" value="NZ_CP009122.1"/>
</dbReference>
<dbReference type="GO" id="GO:0006813">
    <property type="term" value="P:potassium ion transport"/>
    <property type="evidence" value="ECO:0007669"/>
    <property type="project" value="InterPro"/>
</dbReference>
<feature type="transmembrane region" description="Helical" evidence="7">
    <location>
        <begin position="83"/>
        <end position="100"/>
    </location>
</feature>
<dbReference type="AlphaFoldDB" id="A0A0A7PJ86"/>
<dbReference type="Proteomes" id="UP000030907">
    <property type="component" value="Chromosome"/>
</dbReference>
<feature type="domain" description="RCK C-terminal" evidence="8">
    <location>
        <begin position="317"/>
        <end position="405"/>
    </location>
</feature>
<dbReference type="GO" id="GO:0005886">
    <property type="term" value="C:plasma membrane"/>
    <property type="evidence" value="ECO:0007669"/>
    <property type="project" value="TreeGrafter"/>
</dbReference>
<dbReference type="Pfam" id="PF02080">
    <property type="entry name" value="TrkA_C"/>
    <property type="match status" value="1"/>
</dbReference>
<dbReference type="OrthoDB" id="9809303at2"/>
<feature type="transmembrane region" description="Helical" evidence="7">
    <location>
        <begin position="207"/>
        <end position="226"/>
    </location>
</feature>
<dbReference type="PANTHER" id="PTHR43652:SF2">
    <property type="entry name" value="BASIC AMINO ACID ANTIPORTER YFCC-RELATED"/>
    <property type="match status" value="1"/>
</dbReference>
<feature type="transmembrane region" description="Helical" evidence="7">
    <location>
        <begin position="20"/>
        <end position="38"/>
    </location>
</feature>
<feature type="transmembrane region" description="Helical" evidence="7">
    <location>
        <begin position="498"/>
        <end position="518"/>
    </location>
</feature>
<accession>A0A0A7PJ86</accession>
<keyword evidence="6 7" id="KW-0472">Membrane</keyword>
<organism evidence="9 10">
    <name type="scientific">Sphingopyxis fribergensis</name>
    <dbReference type="NCBI Taxonomy" id="1515612"/>
    <lineage>
        <taxon>Bacteria</taxon>
        <taxon>Pseudomonadati</taxon>
        <taxon>Pseudomonadota</taxon>
        <taxon>Alphaproteobacteria</taxon>
        <taxon>Sphingomonadales</taxon>
        <taxon>Sphingomonadaceae</taxon>
        <taxon>Sphingopyxis</taxon>
    </lineage>
</organism>
<feature type="transmembrane region" description="Helical" evidence="7">
    <location>
        <begin position="143"/>
        <end position="160"/>
    </location>
</feature>
<reference evidence="9 10" key="1">
    <citation type="journal article" date="2015" name="Int. J. Syst. Evol. Microbiol.">
        <title>Description of Sphingopyxis fribergensis sp. nov. - a soil bacterium with the ability to degrade styrene and phenylacetic acid.</title>
        <authorList>
            <person name="Oelschlagel M."/>
            <person name="Ruckert C."/>
            <person name="Kalinowski J."/>
            <person name="Schmidt G."/>
            <person name="Schlomann M."/>
            <person name="Tischler D."/>
        </authorList>
    </citation>
    <scope>NUCLEOTIDE SEQUENCE [LARGE SCALE GENOMIC DNA]</scope>
    <source>
        <strain evidence="9 10">Kp5.2</strain>
    </source>
</reference>
<comment type="subcellular location">
    <subcellularLocation>
        <location evidence="1">Membrane</location>
        <topology evidence="1">Multi-pass membrane protein</topology>
    </subcellularLocation>
</comment>
<dbReference type="Pfam" id="PF03600">
    <property type="entry name" value="CitMHS"/>
    <property type="match status" value="1"/>
</dbReference>
<keyword evidence="2" id="KW-0813">Transport</keyword>
<dbReference type="SUPFAM" id="SSF116726">
    <property type="entry name" value="TrkA C-terminal domain-like"/>
    <property type="match status" value="1"/>
</dbReference>
<evidence type="ECO:0000256" key="6">
    <source>
        <dbReference type="ARBA" id="ARBA00023136"/>
    </source>
</evidence>
<dbReference type="InterPro" id="IPR006037">
    <property type="entry name" value="RCK_C"/>
</dbReference>
<feature type="transmembrane region" description="Helical" evidence="7">
    <location>
        <begin position="172"/>
        <end position="195"/>
    </location>
</feature>
<feature type="transmembrane region" description="Helical" evidence="7">
    <location>
        <begin position="422"/>
        <end position="455"/>
    </location>
</feature>
<evidence type="ECO:0000313" key="9">
    <source>
        <dbReference type="EMBL" id="AJA10044.1"/>
    </source>
</evidence>
<dbReference type="HOGENOM" id="CLU_005170_6_1_5"/>
<sequence>MRRGNSIAAKTGGYLVLETPPPHAIGALLLTFAMFYGFVSGRVRVEIISLLTLGVIALALFIAPLPGQSPTDGLKLAFEGFGHYALVTICALMIIGRGLVTTGALEPAARTLTKVWRFNRQLGLLVTLLLAMFMSMMVNDTPVVVLLLPILVSLAARGGMPASKTLIPVNSAVLIGGMATTIGTSTNLLVVGIATDMGMRPMGVFDFTPIVLIAALVALPFIWLVMPRLLPDNSPASGHQPRCFRATLRLGERSMAIGKTIDAVRRLLPDETTVAGPADRILTAGARLTISAPHEALEETVRLLGAHAAPPWLMERLNADYARTGDDLSVVELAIASDSGLIGKRITESGVAETYNVAILGTHSGRPGLDSLNDTDADTSLSEGDILLVAGALANVQKLARGENLLVLEGLREMPRTMKAPLALAIMAGAVIPASIGLVPIAISSLGGAILMFATGCVKFDRVGRALSAKVIVLIAASIAIGRIVLDSGAAEWLSQLIALGLQFLPAAGVLATIMLFVTLLTNFASNATAAAVGTPIAFNLAEQLGIPVEPLVLAVLFGCNLCYATPVAYQTNMLIMSAGEYKFGDYTRTGVPLVGLMIVTLSALLVFRYGLH</sequence>
<evidence type="ECO:0000256" key="3">
    <source>
        <dbReference type="ARBA" id="ARBA00022692"/>
    </source>
</evidence>
<proteinExistence type="predicted"/>
<keyword evidence="10" id="KW-1185">Reference proteome</keyword>
<keyword evidence="4" id="KW-0677">Repeat</keyword>
<dbReference type="KEGG" id="sphk:SKP52_15835"/>
<dbReference type="GO" id="GO:0008324">
    <property type="term" value="F:monoatomic cation transmembrane transporter activity"/>
    <property type="evidence" value="ECO:0007669"/>
    <property type="project" value="InterPro"/>
</dbReference>
<name>A0A0A7PJ86_9SPHN</name>
<feature type="transmembrane region" description="Helical" evidence="7">
    <location>
        <begin position="467"/>
        <end position="486"/>
    </location>
</feature>